<dbReference type="Proteomes" id="UP000765509">
    <property type="component" value="Unassembled WGS sequence"/>
</dbReference>
<dbReference type="EMBL" id="AVOT02086480">
    <property type="protein sequence ID" value="MBW0570568.1"/>
    <property type="molecule type" value="Genomic_DNA"/>
</dbReference>
<gene>
    <name evidence="1" type="ORF">O181_110283</name>
</gene>
<accession>A0A9Q3JXG7</accession>
<evidence type="ECO:0000313" key="1">
    <source>
        <dbReference type="EMBL" id="MBW0570568.1"/>
    </source>
</evidence>
<comment type="caution">
    <text evidence="1">The sequence shown here is derived from an EMBL/GenBank/DDBJ whole genome shotgun (WGS) entry which is preliminary data.</text>
</comment>
<dbReference type="OrthoDB" id="2506658at2759"/>
<reference evidence="1" key="1">
    <citation type="submission" date="2021-03" db="EMBL/GenBank/DDBJ databases">
        <title>Draft genome sequence of rust myrtle Austropuccinia psidii MF-1, a brazilian biotype.</title>
        <authorList>
            <person name="Quecine M.C."/>
            <person name="Pachon D.M.R."/>
            <person name="Bonatelli M.L."/>
            <person name="Correr F.H."/>
            <person name="Franceschini L.M."/>
            <person name="Leite T.F."/>
            <person name="Margarido G.R.A."/>
            <person name="Almeida C.A."/>
            <person name="Ferrarezi J.A."/>
            <person name="Labate C.A."/>
        </authorList>
    </citation>
    <scope>NUCLEOTIDE SEQUENCE</scope>
    <source>
        <strain evidence="1">MF-1</strain>
    </source>
</reference>
<evidence type="ECO:0000313" key="2">
    <source>
        <dbReference type="Proteomes" id="UP000765509"/>
    </source>
</evidence>
<organism evidence="1 2">
    <name type="scientific">Austropuccinia psidii MF-1</name>
    <dbReference type="NCBI Taxonomy" id="1389203"/>
    <lineage>
        <taxon>Eukaryota</taxon>
        <taxon>Fungi</taxon>
        <taxon>Dikarya</taxon>
        <taxon>Basidiomycota</taxon>
        <taxon>Pucciniomycotina</taxon>
        <taxon>Pucciniomycetes</taxon>
        <taxon>Pucciniales</taxon>
        <taxon>Sphaerophragmiaceae</taxon>
        <taxon>Austropuccinia</taxon>
    </lineage>
</organism>
<proteinExistence type="predicted"/>
<name>A0A9Q3JXG7_9BASI</name>
<protein>
    <submittedName>
        <fullName evidence="1">Uncharacterized protein</fullName>
    </submittedName>
</protein>
<sequence length="120" mass="13277">MTLYHVEEFEDEADSEIEKEILLLHAIYKRRYIRPHKLNPAPYMYTSNDLTLCHTTHISFGGLVQIIQDDPIFKNSSSLKKSDISIWLAIALSQLGSNSNGVSLGKTGMLLGASQGAIVG</sequence>
<keyword evidence="2" id="KW-1185">Reference proteome</keyword>
<dbReference type="AlphaFoldDB" id="A0A9Q3JXG7"/>